<evidence type="ECO:0000256" key="16">
    <source>
        <dbReference type="ARBA" id="ARBA00023316"/>
    </source>
</evidence>
<keyword evidence="10 19" id="KW-0274">FAD</keyword>
<dbReference type="EC" id="1.3.1.98" evidence="5 19"/>
<dbReference type="SUPFAM" id="SSF56176">
    <property type="entry name" value="FAD-binding/transporter-associated domain-like"/>
    <property type="match status" value="1"/>
</dbReference>
<comment type="similarity">
    <text evidence="19">Belongs to the MurB family.</text>
</comment>
<dbReference type="Gene3D" id="3.30.43.10">
    <property type="entry name" value="Uridine Diphospho-n-acetylenolpyruvylglucosamine Reductase, domain 2"/>
    <property type="match status" value="1"/>
</dbReference>
<gene>
    <name evidence="19 21" type="primary">murB</name>
    <name evidence="21" type="ORF">NMU02_08260</name>
</gene>
<dbReference type="InterPro" id="IPR003170">
    <property type="entry name" value="MurB"/>
</dbReference>
<keyword evidence="7 19" id="KW-0963">Cytoplasm</keyword>
<evidence type="ECO:0000256" key="2">
    <source>
        <dbReference type="ARBA" id="ARBA00003921"/>
    </source>
</evidence>
<dbReference type="InterPro" id="IPR036635">
    <property type="entry name" value="MurB_C_sf"/>
</dbReference>
<feature type="active site" description="Proton donor" evidence="19">
    <location>
        <position position="236"/>
    </location>
</feature>
<dbReference type="InterPro" id="IPR016169">
    <property type="entry name" value="FAD-bd_PCMH_sub2"/>
</dbReference>
<dbReference type="InterPro" id="IPR006094">
    <property type="entry name" value="Oxid_FAD_bind_N"/>
</dbReference>
<dbReference type="PANTHER" id="PTHR21071:SF4">
    <property type="entry name" value="UDP-N-ACETYLENOLPYRUVOYLGLUCOSAMINE REDUCTASE"/>
    <property type="match status" value="1"/>
</dbReference>
<accession>A0ABT1MLD9</accession>
<dbReference type="PROSITE" id="PS51387">
    <property type="entry name" value="FAD_PCMH"/>
    <property type="match status" value="1"/>
</dbReference>
<organism evidence="21 22">
    <name type="scientific">Coprobacter tertius</name>
    <dbReference type="NCBI Taxonomy" id="2944915"/>
    <lineage>
        <taxon>Bacteria</taxon>
        <taxon>Pseudomonadati</taxon>
        <taxon>Bacteroidota</taxon>
        <taxon>Bacteroidia</taxon>
        <taxon>Bacteroidales</taxon>
        <taxon>Barnesiellaceae</taxon>
        <taxon>Coprobacter</taxon>
    </lineage>
</organism>
<dbReference type="NCBIfam" id="NF000755">
    <property type="entry name" value="PRK00046.1"/>
    <property type="match status" value="1"/>
</dbReference>
<name>A0ABT1MLD9_9BACT</name>
<dbReference type="SUPFAM" id="SSF56194">
    <property type="entry name" value="Uridine diphospho-N-Acetylenolpyruvylglucosamine reductase, MurB, C-terminal domain"/>
    <property type="match status" value="1"/>
</dbReference>
<evidence type="ECO:0000256" key="15">
    <source>
        <dbReference type="ARBA" id="ARBA00023306"/>
    </source>
</evidence>
<comment type="catalytic activity">
    <reaction evidence="18 19">
        <text>UDP-N-acetyl-alpha-D-muramate + NADP(+) = UDP-N-acetyl-3-O-(1-carboxyvinyl)-alpha-D-glucosamine + NADPH + H(+)</text>
        <dbReference type="Rhea" id="RHEA:12248"/>
        <dbReference type="ChEBI" id="CHEBI:15378"/>
        <dbReference type="ChEBI" id="CHEBI:57783"/>
        <dbReference type="ChEBI" id="CHEBI:58349"/>
        <dbReference type="ChEBI" id="CHEBI:68483"/>
        <dbReference type="ChEBI" id="CHEBI:70757"/>
        <dbReference type="EC" id="1.3.1.98"/>
    </reaction>
</comment>
<comment type="pathway">
    <text evidence="4 19">Cell wall biogenesis; peptidoglycan biosynthesis.</text>
</comment>
<evidence type="ECO:0000313" key="22">
    <source>
        <dbReference type="Proteomes" id="UP001205603"/>
    </source>
</evidence>
<proteinExistence type="inferred from homology"/>
<keyword evidence="15 19" id="KW-0131">Cell cycle</keyword>
<keyword evidence="16 19" id="KW-0961">Cell wall biogenesis/degradation</keyword>
<evidence type="ECO:0000256" key="6">
    <source>
        <dbReference type="ARBA" id="ARBA00015188"/>
    </source>
</evidence>
<evidence type="ECO:0000256" key="8">
    <source>
        <dbReference type="ARBA" id="ARBA00022618"/>
    </source>
</evidence>
<dbReference type="Pfam" id="PF01565">
    <property type="entry name" value="FAD_binding_4"/>
    <property type="match status" value="1"/>
</dbReference>
<dbReference type="InterPro" id="IPR036318">
    <property type="entry name" value="FAD-bd_PCMH-like_sf"/>
</dbReference>
<dbReference type="NCBIfam" id="TIGR00179">
    <property type="entry name" value="murB"/>
    <property type="match status" value="1"/>
</dbReference>
<evidence type="ECO:0000256" key="9">
    <source>
        <dbReference type="ARBA" id="ARBA00022630"/>
    </source>
</evidence>
<evidence type="ECO:0000256" key="13">
    <source>
        <dbReference type="ARBA" id="ARBA00022984"/>
    </source>
</evidence>
<dbReference type="InterPro" id="IPR011601">
    <property type="entry name" value="MurB_C"/>
</dbReference>
<dbReference type="GO" id="GO:0008762">
    <property type="term" value="F:UDP-N-acetylmuramate dehydrogenase activity"/>
    <property type="evidence" value="ECO:0007669"/>
    <property type="project" value="UniProtKB-EC"/>
</dbReference>
<evidence type="ECO:0000256" key="3">
    <source>
        <dbReference type="ARBA" id="ARBA00004496"/>
    </source>
</evidence>
<evidence type="ECO:0000256" key="18">
    <source>
        <dbReference type="ARBA" id="ARBA00048914"/>
    </source>
</evidence>
<feature type="active site" evidence="19">
    <location>
        <position position="332"/>
    </location>
</feature>
<dbReference type="InterPro" id="IPR016167">
    <property type="entry name" value="FAD-bd_PCMH_sub1"/>
</dbReference>
<comment type="function">
    <text evidence="2 19">Cell wall formation.</text>
</comment>
<evidence type="ECO:0000256" key="19">
    <source>
        <dbReference type="HAMAP-Rule" id="MF_00037"/>
    </source>
</evidence>
<dbReference type="PANTHER" id="PTHR21071">
    <property type="entry name" value="UDP-N-ACETYLENOLPYRUVOYLGLUCOSAMINE REDUCTASE"/>
    <property type="match status" value="1"/>
</dbReference>
<keyword evidence="22" id="KW-1185">Reference proteome</keyword>
<evidence type="ECO:0000256" key="1">
    <source>
        <dbReference type="ARBA" id="ARBA00001974"/>
    </source>
</evidence>
<evidence type="ECO:0000256" key="12">
    <source>
        <dbReference type="ARBA" id="ARBA00022960"/>
    </source>
</evidence>
<evidence type="ECO:0000256" key="11">
    <source>
        <dbReference type="ARBA" id="ARBA00022857"/>
    </source>
</evidence>
<feature type="domain" description="FAD-binding PCMH-type" evidence="20">
    <location>
        <begin position="16"/>
        <end position="188"/>
    </location>
</feature>
<dbReference type="Gene3D" id="3.30.465.10">
    <property type="match status" value="1"/>
</dbReference>
<evidence type="ECO:0000256" key="7">
    <source>
        <dbReference type="ARBA" id="ARBA00022490"/>
    </source>
</evidence>
<evidence type="ECO:0000256" key="17">
    <source>
        <dbReference type="ARBA" id="ARBA00031026"/>
    </source>
</evidence>
<dbReference type="InterPro" id="IPR016166">
    <property type="entry name" value="FAD-bd_PCMH"/>
</dbReference>
<dbReference type="Gene3D" id="3.90.78.10">
    <property type="entry name" value="UDP-N-acetylenolpyruvoylglucosamine reductase, C-terminal domain"/>
    <property type="match status" value="1"/>
</dbReference>
<keyword evidence="11 19" id="KW-0521">NADP</keyword>
<feature type="active site" evidence="19">
    <location>
        <position position="164"/>
    </location>
</feature>
<evidence type="ECO:0000256" key="10">
    <source>
        <dbReference type="ARBA" id="ARBA00022827"/>
    </source>
</evidence>
<keyword evidence="12 19" id="KW-0133">Cell shape</keyword>
<dbReference type="RefSeq" id="WP_255027328.1">
    <property type="nucleotide sequence ID" value="NZ_JANDHW010000007.1"/>
</dbReference>
<keyword evidence="14 19" id="KW-0560">Oxidoreductase</keyword>
<dbReference type="Pfam" id="PF02873">
    <property type="entry name" value="MurB_C"/>
    <property type="match status" value="1"/>
</dbReference>
<keyword evidence="13 19" id="KW-0573">Peptidoglycan synthesis</keyword>
<comment type="cofactor">
    <cofactor evidence="1 19">
        <name>FAD</name>
        <dbReference type="ChEBI" id="CHEBI:57692"/>
    </cofactor>
</comment>
<evidence type="ECO:0000256" key="14">
    <source>
        <dbReference type="ARBA" id="ARBA00023002"/>
    </source>
</evidence>
<dbReference type="Proteomes" id="UP001205603">
    <property type="component" value="Unassembled WGS sequence"/>
</dbReference>
<comment type="subcellular location">
    <subcellularLocation>
        <location evidence="3 19">Cytoplasm</location>
    </subcellularLocation>
</comment>
<evidence type="ECO:0000259" key="20">
    <source>
        <dbReference type="PROSITE" id="PS51387"/>
    </source>
</evidence>
<dbReference type="HAMAP" id="MF_00037">
    <property type="entry name" value="MurB"/>
    <property type="match status" value="1"/>
</dbReference>
<keyword evidence="8 19" id="KW-0132">Cell division</keyword>
<dbReference type="EMBL" id="JANDHW010000007">
    <property type="protein sequence ID" value="MCP9612081.1"/>
    <property type="molecule type" value="Genomic_DNA"/>
</dbReference>
<evidence type="ECO:0000256" key="4">
    <source>
        <dbReference type="ARBA" id="ARBA00004752"/>
    </source>
</evidence>
<comment type="caution">
    <text evidence="21">The sequence shown here is derived from an EMBL/GenBank/DDBJ whole genome shotgun (WGS) entry which is preliminary data.</text>
</comment>
<evidence type="ECO:0000256" key="5">
    <source>
        <dbReference type="ARBA" id="ARBA00012518"/>
    </source>
</evidence>
<keyword evidence="9 19" id="KW-0285">Flavoprotein</keyword>
<sequence length="337" mass="38246">MIIHENIQLKDKHTFHIPAIAKWFVEYDSVEELKELLASEWIKDKRFLHIGSGSNLLFLGNYDGAILHSRIKTITIKDETERCVKIKVGSGVIWDDFVAYCIDRGWYGTENLSKIPGEVGASAVQNIGAYGSEVKDIIDTVETIEIESGEHHVFNCIDCKYGYRNSIFKNELKEKHIVTFVTYCLSKQPIYNLSYGNLKTAVETKGTINLRNIRNAVIEIRENKLPDPEITGNAGSFFMNPVIPLFQYSLLKEKYPDIPHYPIDNEKVKVPAAWLIDRCGWKGKIHGGAAVHDKQCLVLINKNNATSDDVVELSEEIKQSVKSNFNITITPEVNFIR</sequence>
<protein>
    <recommendedName>
        <fullName evidence="6 19">UDP-N-acetylenolpyruvoylglucosamine reductase</fullName>
        <ecNumber evidence="5 19">1.3.1.98</ecNumber>
    </recommendedName>
    <alternativeName>
        <fullName evidence="17 19">UDP-N-acetylmuramate dehydrogenase</fullName>
    </alternativeName>
</protein>
<evidence type="ECO:0000313" key="21">
    <source>
        <dbReference type="EMBL" id="MCP9612081.1"/>
    </source>
</evidence>
<reference evidence="21 22" key="1">
    <citation type="submission" date="2022-07" db="EMBL/GenBank/DDBJ databases">
        <title>Fecal culturing of patients with breast cancer.</title>
        <authorList>
            <person name="Teng N.M.Y."/>
            <person name="Kiu R."/>
            <person name="Evans R."/>
            <person name="Baker D.J."/>
            <person name="Zenner C."/>
            <person name="Robinson S.D."/>
            <person name="Hall L.J."/>
        </authorList>
    </citation>
    <scope>NUCLEOTIDE SEQUENCE [LARGE SCALE GENOMIC DNA]</scope>
    <source>
        <strain evidence="21 22">LH1063</strain>
    </source>
</reference>